<comment type="caution">
    <text evidence="2">The sequence shown here is derived from an EMBL/GenBank/DDBJ whole genome shotgun (WGS) entry which is preliminary data.</text>
</comment>
<keyword evidence="3" id="KW-1185">Reference proteome</keyword>
<dbReference type="Proteomes" id="UP001501490">
    <property type="component" value="Unassembled WGS sequence"/>
</dbReference>
<evidence type="ECO:0000256" key="1">
    <source>
        <dbReference type="SAM" id="MobiDB-lite"/>
    </source>
</evidence>
<evidence type="ECO:0000313" key="2">
    <source>
        <dbReference type="EMBL" id="GAA3618710.1"/>
    </source>
</evidence>
<name>A0ABP6ZW01_9ACTN</name>
<protein>
    <submittedName>
        <fullName evidence="2">Uncharacterized protein</fullName>
    </submittedName>
</protein>
<gene>
    <name evidence="2" type="ORF">GCM10022236_21190</name>
</gene>
<dbReference type="EMBL" id="BAABAB010000015">
    <property type="protein sequence ID" value="GAA3618710.1"/>
    <property type="molecule type" value="Genomic_DNA"/>
</dbReference>
<feature type="region of interest" description="Disordered" evidence="1">
    <location>
        <begin position="93"/>
        <end position="125"/>
    </location>
</feature>
<sequence length="125" mass="13359">MLDFPVVGADCAGPAAAAKADAARAVVANSDALVLTTLFMYSPFGVVRPKPCADRDIVVYEAVAESRQQAEIGGDGRVLRVLTWPQFPSAEPHVIKPRQSQQIRDQAVPRRATVRGSPRPIAAPN</sequence>
<reference evidence="3" key="1">
    <citation type="journal article" date="2019" name="Int. J. Syst. Evol. Microbiol.">
        <title>The Global Catalogue of Microorganisms (GCM) 10K type strain sequencing project: providing services to taxonomists for standard genome sequencing and annotation.</title>
        <authorList>
            <consortium name="The Broad Institute Genomics Platform"/>
            <consortium name="The Broad Institute Genome Sequencing Center for Infectious Disease"/>
            <person name="Wu L."/>
            <person name="Ma J."/>
        </authorList>
    </citation>
    <scope>NUCLEOTIDE SEQUENCE [LARGE SCALE GENOMIC DNA]</scope>
    <source>
        <strain evidence="3">JCM 16929</strain>
    </source>
</reference>
<evidence type="ECO:0000313" key="3">
    <source>
        <dbReference type="Proteomes" id="UP001501490"/>
    </source>
</evidence>
<accession>A0ABP6ZW01</accession>
<organism evidence="2 3">
    <name type="scientific">Microlunatus ginsengisoli</name>
    <dbReference type="NCBI Taxonomy" id="363863"/>
    <lineage>
        <taxon>Bacteria</taxon>
        <taxon>Bacillati</taxon>
        <taxon>Actinomycetota</taxon>
        <taxon>Actinomycetes</taxon>
        <taxon>Propionibacteriales</taxon>
        <taxon>Propionibacteriaceae</taxon>
        <taxon>Microlunatus</taxon>
    </lineage>
</organism>
<proteinExistence type="predicted"/>